<evidence type="ECO:0000313" key="2">
    <source>
        <dbReference type="Proteomes" id="UP001054821"/>
    </source>
</evidence>
<dbReference type="EMBL" id="JAJFAZ020000006">
    <property type="protein sequence ID" value="KAI5325220.1"/>
    <property type="molecule type" value="Genomic_DNA"/>
</dbReference>
<evidence type="ECO:0000313" key="1">
    <source>
        <dbReference type="EMBL" id="KAI5325220.1"/>
    </source>
</evidence>
<name>A0AAD4VHL0_PRUDU</name>
<keyword evidence="2" id="KW-1185">Reference proteome</keyword>
<organism evidence="1 2">
    <name type="scientific">Prunus dulcis</name>
    <name type="common">Almond</name>
    <name type="synonym">Amygdalus dulcis</name>
    <dbReference type="NCBI Taxonomy" id="3755"/>
    <lineage>
        <taxon>Eukaryota</taxon>
        <taxon>Viridiplantae</taxon>
        <taxon>Streptophyta</taxon>
        <taxon>Embryophyta</taxon>
        <taxon>Tracheophyta</taxon>
        <taxon>Spermatophyta</taxon>
        <taxon>Magnoliopsida</taxon>
        <taxon>eudicotyledons</taxon>
        <taxon>Gunneridae</taxon>
        <taxon>Pentapetalae</taxon>
        <taxon>rosids</taxon>
        <taxon>fabids</taxon>
        <taxon>Rosales</taxon>
        <taxon>Rosaceae</taxon>
        <taxon>Amygdaloideae</taxon>
        <taxon>Amygdaleae</taxon>
        <taxon>Prunus</taxon>
    </lineage>
</organism>
<accession>A0AAD4VHL0</accession>
<comment type="caution">
    <text evidence="1">The sequence shown here is derived from an EMBL/GenBank/DDBJ whole genome shotgun (WGS) entry which is preliminary data.</text>
</comment>
<gene>
    <name evidence="1" type="ORF">L3X38_034294</name>
</gene>
<dbReference type="AlphaFoldDB" id="A0AAD4VHL0"/>
<sequence>MLVSNTPPIRYDIDAAPICIRYATWRIVDFFRMLTLRYGSDTPLIRSRYARDIVPIRQGVTLTATKREEEGGGGRRKKEEGRMKKKRTYLRLQLLRIFSCRHLLCEEEAAN</sequence>
<protein>
    <submittedName>
        <fullName evidence="1">Uncharacterized protein</fullName>
    </submittedName>
</protein>
<dbReference type="Proteomes" id="UP001054821">
    <property type="component" value="Chromosome 6"/>
</dbReference>
<proteinExistence type="predicted"/>
<reference evidence="1 2" key="1">
    <citation type="journal article" date="2022" name="G3 (Bethesda)">
        <title>Whole-genome sequence and methylome profiling of the almond [Prunus dulcis (Mill.) D.A. Webb] cultivar 'Nonpareil'.</title>
        <authorList>
            <person name="D'Amico-Willman K.M."/>
            <person name="Ouma W.Z."/>
            <person name="Meulia T."/>
            <person name="Sideli G.M."/>
            <person name="Gradziel T.M."/>
            <person name="Fresnedo-Ramirez J."/>
        </authorList>
    </citation>
    <scope>NUCLEOTIDE SEQUENCE [LARGE SCALE GENOMIC DNA]</scope>
    <source>
        <strain evidence="1">Clone GOH B32 T37-40</strain>
    </source>
</reference>